<dbReference type="InterPro" id="IPR036291">
    <property type="entry name" value="NAD(P)-bd_dom_sf"/>
</dbReference>
<dbReference type="Pfam" id="PF02826">
    <property type="entry name" value="2-Hacid_dh_C"/>
    <property type="match status" value="1"/>
</dbReference>
<dbReference type="Gene3D" id="3.40.50.720">
    <property type="entry name" value="NAD(P)-binding Rossmann-like Domain"/>
    <property type="match status" value="2"/>
</dbReference>
<dbReference type="EMBL" id="CP025570">
    <property type="protein sequence ID" value="AZZ38558.1"/>
    <property type="molecule type" value="Genomic_DNA"/>
</dbReference>
<protein>
    <submittedName>
        <fullName evidence="4">D-2-hydroxyacid dehydrogenase</fullName>
    </submittedName>
</protein>
<evidence type="ECO:0000259" key="3">
    <source>
        <dbReference type="Pfam" id="PF02826"/>
    </source>
</evidence>
<dbReference type="AlphaFoldDB" id="A0A3Q9UCE4"/>
<evidence type="ECO:0000256" key="2">
    <source>
        <dbReference type="ARBA" id="ARBA00023027"/>
    </source>
</evidence>
<sequence>MVEDTRVAVLSADGMPEGLERRVAELAERLGAGVALTVCTEDELRRELTRNDVLLLWDFFSRAVEPSWSEDATVRWIHVPAAGVDKMLFGGLIDADTVVTNARGIFDRPISEYVLGMILRYYKQFGLTQDLARRREWRHREPRTLEGSSVLVVGTGPIGRCTARLLRAVGMEVTGSGRRHLDSDPDFGPVLATEELPGRIGEFDVVVLVAPLTDTTRGMMSEELLGQMAQGSYLINVGRGELLDTSALEKVLRSGEGPLGGAGLDVFETEPLPPDSPLWTVPNLFISPHMSGDDLGWRDRLRDQFLANLERWLSGQPLVNVVDKERGYVPVVTR</sequence>
<proteinExistence type="predicted"/>
<dbReference type="KEGG" id="aji:C0Z10_00985"/>
<accession>A0A3Q9UCE4</accession>
<dbReference type="InterPro" id="IPR006140">
    <property type="entry name" value="D-isomer_DH_NAD-bd"/>
</dbReference>
<keyword evidence="2" id="KW-0520">NAD</keyword>
<dbReference type="PROSITE" id="PS00671">
    <property type="entry name" value="D_2_HYDROXYACID_DH_3"/>
    <property type="match status" value="1"/>
</dbReference>
<dbReference type="CDD" id="cd05300">
    <property type="entry name" value="2-Hacid_dh_1"/>
    <property type="match status" value="1"/>
</dbReference>
<evidence type="ECO:0000313" key="4">
    <source>
        <dbReference type="EMBL" id="AZZ38558.1"/>
    </source>
</evidence>
<dbReference type="InterPro" id="IPR029753">
    <property type="entry name" value="D-isomer_DH_CS"/>
</dbReference>
<evidence type="ECO:0000313" key="5">
    <source>
        <dbReference type="Proteomes" id="UP000285875"/>
    </source>
</evidence>
<gene>
    <name evidence="4" type="ORF">C0Z10_00985</name>
</gene>
<dbReference type="RefSeq" id="WP_097798163.1">
    <property type="nucleotide sequence ID" value="NZ_CP025570.1"/>
</dbReference>
<dbReference type="Proteomes" id="UP000285875">
    <property type="component" value="Chromosome"/>
</dbReference>
<organism evidence="4 5">
    <name type="scientific">Acidipropionibacterium jensenii</name>
    <dbReference type="NCBI Taxonomy" id="1749"/>
    <lineage>
        <taxon>Bacteria</taxon>
        <taxon>Bacillati</taxon>
        <taxon>Actinomycetota</taxon>
        <taxon>Actinomycetes</taxon>
        <taxon>Propionibacteriales</taxon>
        <taxon>Propionibacteriaceae</taxon>
        <taxon>Acidipropionibacterium</taxon>
    </lineage>
</organism>
<evidence type="ECO:0000256" key="1">
    <source>
        <dbReference type="ARBA" id="ARBA00023002"/>
    </source>
</evidence>
<keyword evidence="1" id="KW-0560">Oxidoreductase</keyword>
<dbReference type="GO" id="GO:0016616">
    <property type="term" value="F:oxidoreductase activity, acting on the CH-OH group of donors, NAD or NADP as acceptor"/>
    <property type="evidence" value="ECO:0007669"/>
    <property type="project" value="UniProtKB-ARBA"/>
</dbReference>
<dbReference type="PANTHER" id="PTHR43333">
    <property type="entry name" value="2-HACID_DH_C DOMAIN-CONTAINING PROTEIN"/>
    <property type="match status" value="1"/>
</dbReference>
<name>A0A3Q9UCE4_9ACTN</name>
<dbReference type="SUPFAM" id="SSF51735">
    <property type="entry name" value="NAD(P)-binding Rossmann-fold domains"/>
    <property type="match status" value="1"/>
</dbReference>
<dbReference type="GO" id="GO:0051287">
    <property type="term" value="F:NAD binding"/>
    <property type="evidence" value="ECO:0007669"/>
    <property type="project" value="InterPro"/>
</dbReference>
<dbReference type="PANTHER" id="PTHR43333:SF1">
    <property type="entry name" value="D-ISOMER SPECIFIC 2-HYDROXYACID DEHYDROGENASE NAD-BINDING DOMAIN-CONTAINING PROTEIN"/>
    <property type="match status" value="1"/>
</dbReference>
<reference evidence="5" key="1">
    <citation type="submission" date="2017-12" db="EMBL/GenBank/DDBJ databases">
        <title>Whole genome sequencing of Acidipropionibacterium jensenii strains JS279 and JS280.</title>
        <authorList>
            <person name="Deptula P."/>
            <person name="Laine P."/>
            <person name="Smolander O.-P."/>
            <person name="Paulin L."/>
            <person name="Auvinen P."/>
            <person name="Varmanen P."/>
        </authorList>
    </citation>
    <scope>NUCLEOTIDE SEQUENCE [LARGE SCALE GENOMIC DNA]</scope>
    <source>
        <strain evidence="5">JS280</strain>
    </source>
</reference>
<feature type="domain" description="D-isomer specific 2-hydroxyacid dehydrogenase NAD-binding" evidence="3">
    <location>
        <begin position="115"/>
        <end position="291"/>
    </location>
</feature>